<sequence>MRYIGTDPVPLAVSPAQFAAAVHGVVTEAEEASLESLLGAAQDVVSTATNLPPAPGLFEFTCPVDDWRRWWFPCRPVTAIEEIAVSDAAGAFVDRDLAGIQLVMGYDEPQLLLPDGWLRRDDQGRTLRIRAQAGETLSPALWRAIVALTREWRDADIAISGEMEVPRGSFGVQRLLRQARYRRPKITAGC</sequence>
<gene>
    <name evidence="1" type="ORF">Ga0080559_TMP2394</name>
</gene>
<keyword evidence="2" id="KW-1185">Reference proteome</keyword>
<evidence type="ECO:0000313" key="2">
    <source>
        <dbReference type="Proteomes" id="UP000186559"/>
    </source>
</evidence>
<accession>A0A1U7D540</accession>
<dbReference type="EMBL" id="CP014796">
    <property type="protein sequence ID" value="APX23190.1"/>
    <property type="molecule type" value="Genomic_DNA"/>
</dbReference>
<dbReference type="KEGG" id="tpro:Ga0080559_TMP2394"/>
<dbReference type="RefSeq" id="WP_076623317.1">
    <property type="nucleotide sequence ID" value="NZ_BMEW01000005.1"/>
</dbReference>
<proteinExistence type="predicted"/>
<dbReference type="STRING" id="1229727.Ga0080559_TMP2394"/>
<dbReference type="OrthoDB" id="7834329at2"/>
<organism evidence="1 2">
    <name type="scientific">Salipiger profundus</name>
    <dbReference type="NCBI Taxonomy" id="1229727"/>
    <lineage>
        <taxon>Bacteria</taxon>
        <taxon>Pseudomonadati</taxon>
        <taxon>Pseudomonadota</taxon>
        <taxon>Alphaproteobacteria</taxon>
        <taxon>Rhodobacterales</taxon>
        <taxon>Roseobacteraceae</taxon>
        <taxon>Salipiger</taxon>
    </lineage>
</organism>
<evidence type="ECO:0000313" key="1">
    <source>
        <dbReference type="EMBL" id="APX23190.1"/>
    </source>
</evidence>
<evidence type="ECO:0008006" key="3">
    <source>
        <dbReference type="Google" id="ProtNLM"/>
    </source>
</evidence>
<dbReference type="AlphaFoldDB" id="A0A1U7D540"/>
<name>A0A1U7D540_9RHOB</name>
<dbReference type="Proteomes" id="UP000186559">
    <property type="component" value="Chromosome"/>
</dbReference>
<protein>
    <recommendedName>
        <fullName evidence="3">PhiE125 gp8 family phage protein</fullName>
    </recommendedName>
</protein>
<reference evidence="1 2" key="1">
    <citation type="submission" date="2016-03" db="EMBL/GenBank/DDBJ databases">
        <title>Deep-sea bacteria in the southern Pacific.</title>
        <authorList>
            <person name="Tang K."/>
        </authorList>
    </citation>
    <scope>NUCLEOTIDE SEQUENCE [LARGE SCALE GENOMIC DNA]</scope>
    <source>
        <strain evidence="1 2">JLT2016</strain>
    </source>
</reference>